<reference evidence="1" key="1">
    <citation type="journal article" date="2020" name="Nature">
        <title>Giant virus diversity and host interactions through global metagenomics.</title>
        <authorList>
            <person name="Schulz F."/>
            <person name="Roux S."/>
            <person name="Paez-Espino D."/>
            <person name="Jungbluth S."/>
            <person name="Walsh D.A."/>
            <person name="Denef V.J."/>
            <person name="McMahon K.D."/>
            <person name="Konstantinidis K.T."/>
            <person name="Eloe-Fadrosh E.A."/>
            <person name="Kyrpides N.C."/>
            <person name="Woyke T."/>
        </authorList>
    </citation>
    <scope>NUCLEOTIDE SEQUENCE</scope>
    <source>
        <strain evidence="1">GVMAG-M-3300020166-5</strain>
    </source>
</reference>
<proteinExistence type="predicted"/>
<accession>A0A6C0BZZ9</accession>
<sequence length="140" mass="16341">MPLDINTLINALDNDDNAKLMKLDYSTVNKMKNDMLQRLGLRREVLVKYHKSLKHYRYIDEIPDIKFGSYVRWIPLSNPDNIKLTNGGVVCDVKIGDDVSVLCRNRKNLVFEFKMAKCLVFQKLSEEERVLLSAMEYLNK</sequence>
<dbReference type="AlphaFoldDB" id="A0A6C0BZZ9"/>
<organism evidence="1">
    <name type="scientific">viral metagenome</name>
    <dbReference type="NCBI Taxonomy" id="1070528"/>
    <lineage>
        <taxon>unclassified sequences</taxon>
        <taxon>metagenomes</taxon>
        <taxon>organismal metagenomes</taxon>
    </lineage>
</organism>
<evidence type="ECO:0000313" key="1">
    <source>
        <dbReference type="EMBL" id="QHS96873.1"/>
    </source>
</evidence>
<dbReference type="EMBL" id="MN739280">
    <property type="protein sequence ID" value="QHS96873.1"/>
    <property type="molecule type" value="Genomic_DNA"/>
</dbReference>
<name>A0A6C0BZZ9_9ZZZZ</name>
<protein>
    <submittedName>
        <fullName evidence="1">Uncharacterized protein</fullName>
    </submittedName>
</protein>